<dbReference type="GO" id="GO:0016887">
    <property type="term" value="F:ATP hydrolysis activity"/>
    <property type="evidence" value="ECO:0007669"/>
    <property type="project" value="InterPro"/>
</dbReference>
<feature type="domain" description="Bacterial type II secretion system protein E" evidence="2">
    <location>
        <begin position="199"/>
        <end position="416"/>
    </location>
</feature>
<dbReference type="Pfam" id="PF00437">
    <property type="entry name" value="T2SSE"/>
    <property type="match status" value="1"/>
</dbReference>
<dbReference type="AlphaFoldDB" id="A0A9X2DUY9"/>
<dbReference type="PANTHER" id="PTHR30486">
    <property type="entry name" value="TWITCHING MOTILITY PROTEIN PILT"/>
    <property type="match status" value="1"/>
</dbReference>
<comment type="caution">
    <text evidence="3">The sequence shown here is derived from an EMBL/GenBank/DDBJ whole genome shotgun (WGS) entry which is preliminary data.</text>
</comment>
<dbReference type="CDD" id="cd01130">
    <property type="entry name" value="VirB11-like_ATPase"/>
    <property type="match status" value="1"/>
</dbReference>
<gene>
    <name evidence="3" type="primary">tadA</name>
    <name evidence="3" type="ORF">M3202_21280</name>
</gene>
<evidence type="ECO:0000313" key="3">
    <source>
        <dbReference type="EMBL" id="MCM3716580.1"/>
    </source>
</evidence>
<comment type="similarity">
    <text evidence="1">Belongs to the GSP E family.</text>
</comment>
<dbReference type="PANTHER" id="PTHR30486:SF6">
    <property type="entry name" value="TYPE IV PILUS RETRACTATION ATPASE PILT"/>
    <property type="match status" value="1"/>
</dbReference>
<evidence type="ECO:0000256" key="1">
    <source>
        <dbReference type="ARBA" id="ARBA00006611"/>
    </source>
</evidence>
<name>A0A9X2DUY9_9BACI</name>
<dbReference type="Proteomes" id="UP001139179">
    <property type="component" value="Unassembled WGS sequence"/>
</dbReference>
<accession>A0A9X2DUY9</accession>
<organism evidence="3 4">
    <name type="scientific">Halalkalibacter oceani</name>
    <dbReference type="NCBI Taxonomy" id="1653776"/>
    <lineage>
        <taxon>Bacteria</taxon>
        <taxon>Bacillati</taxon>
        <taxon>Bacillota</taxon>
        <taxon>Bacilli</taxon>
        <taxon>Bacillales</taxon>
        <taxon>Bacillaceae</taxon>
        <taxon>Halalkalibacter</taxon>
    </lineage>
</organism>
<reference evidence="3" key="1">
    <citation type="submission" date="2022-05" db="EMBL/GenBank/DDBJ databases">
        <title>Comparative Genomics of Spacecraft Associated Microbes.</title>
        <authorList>
            <person name="Tran M.T."/>
            <person name="Wright A."/>
            <person name="Seuylemezian A."/>
            <person name="Eisen J."/>
            <person name="Coil D."/>
        </authorList>
    </citation>
    <scope>NUCLEOTIDE SEQUENCE</scope>
    <source>
        <strain evidence="3">214.1.1</strain>
    </source>
</reference>
<dbReference type="SUPFAM" id="SSF52540">
    <property type="entry name" value="P-loop containing nucleoside triphosphate hydrolases"/>
    <property type="match status" value="1"/>
</dbReference>
<dbReference type="InterPro" id="IPR050921">
    <property type="entry name" value="T4SS_GSP_E_ATPase"/>
</dbReference>
<dbReference type="RefSeq" id="WP_251225228.1">
    <property type="nucleotide sequence ID" value="NZ_JAMBOL010000044.1"/>
</dbReference>
<dbReference type="InterPro" id="IPR001482">
    <property type="entry name" value="T2SS/T4SS_dom"/>
</dbReference>
<protein>
    <submittedName>
        <fullName evidence="3">Flp pilus assembly complex ATPase component TadA</fullName>
    </submittedName>
</protein>
<dbReference type="InterPro" id="IPR027417">
    <property type="entry name" value="P-loop_NTPase"/>
</dbReference>
<dbReference type="EMBL" id="JAMBOL010000044">
    <property type="protein sequence ID" value="MCM3716580.1"/>
    <property type="molecule type" value="Genomic_DNA"/>
</dbReference>
<evidence type="ECO:0000313" key="4">
    <source>
        <dbReference type="Proteomes" id="UP001139179"/>
    </source>
</evidence>
<dbReference type="Gene3D" id="3.30.450.380">
    <property type="match status" value="1"/>
</dbReference>
<evidence type="ECO:0000259" key="2">
    <source>
        <dbReference type="Pfam" id="PF00437"/>
    </source>
</evidence>
<sequence length="512" mass="59111">MTTIEEKKKQAFARARVKNRRGLEDVAYREQEEKIQYNQQFIPEHEKQYVIEQEKEMLKDLTEKIADFLSEEHGADLKMSLFDVSMRSRLKPIIESYIKKNKIVFTTIKSEVLVERLVNEIAGLGPIDEIIKEGEGKISEIWVNGENPITQKVDIYYEKAGQKHRANGSFIDQEHAYQIARKIARNGNQSWGDTKPLANVRYPDGRVNLVRGPIATGGGGPYVSFRLFPKDTFLLDDLVHLGSINHDMKDLITLVMRYGLNGLMVGPTGSGKTTLFTASIDVIKDTDRILLMEDTEEMRLRHKYPYKHIITEETKPNSLKEDQHIDLSTLTINALRQKPDYMLYGEVRDKAAYDALNGANTGHRVWTTLHARSAARAVQRLKNMILEHGSKMDSESIGKWIAESIDIIIFQKLYPDNKRRVKEIIELVDYKNGEPIFRTLYQYIIENVHEDGSIEGRHYRIGQLSRESANYLIDEGAPFDLVKKFIQKPEQPKENTIHTMLDEYYQNDAMRY</sequence>
<dbReference type="Gene3D" id="3.40.50.300">
    <property type="entry name" value="P-loop containing nucleotide triphosphate hydrolases"/>
    <property type="match status" value="1"/>
</dbReference>
<keyword evidence="4" id="KW-1185">Reference proteome</keyword>
<proteinExistence type="inferred from homology"/>